<comment type="caution">
    <text evidence="1">The sequence shown here is derived from an EMBL/GenBank/DDBJ whole genome shotgun (WGS) entry which is preliminary data.</text>
</comment>
<dbReference type="Proteomes" id="UP001183414">
    <property type="component" value="Unassembled WGS sequence"/>
</dbReference>
<protein>
    <submittedName>
        <fullName evidence="1">Aminoglycoside phosphotransferase family protein</fullName>
    </submittedName>
</protein>
<gene>
    <name evidence="1" type="ORF">RM572_08455</name>
</gene>
<accession>A0ABU2NPA3</accession>
<reference evidence="2" key="1">
    <citation type="submission" date="2023-07" db="EMBL/GenBank/DDBJ databases">
        <title>30 novel species of actinomycetes from the DSMZ collection.</title>
        <authorList>
            <person name="Nouioui I."/>
        </authorList>
    </citation>
    <scope>NUCLEOTIDE SEQUENCE [LARGE SCALE GENOMIC DNA]</scope>
    <source>
        <strain evidence="2">DSM 42041</strain>
    </source>
</reference>
<dbReference type="SUPFAM" id="SSF56112">
    <property type="entry name" value="Protein kinase-like (PK-like)"/>
    <property type="match status" value="1"/>
</dbReference>
<dbReference type="RefSeq" id="WP_311672634.1">
    <property type="nucleotide sequence ID" value="NZ_JAVREQ010000005.1"/>
</dbReference>
<sequence>MPSVLPLDPPQRLVRALHGHPDADEAAAAAKWLEKLPGLLETLLERWELTDERLVSPGGRTSLVVLVRRADGTPAALKLTAPGTSAAREAEALACWDGRGAVRLVRAAPEDGALLLERLHGEVSLRSLPEAKAMLEASSALRRLWVPPADGHGFEQVAERTAAEAEMMRTHTPGEARPLVDEALELRDGLLAGTPRQVLLHGDFRQGAVLSASAERSPWLAVGPDPLVGEPAYDLARLVRDRLHDLMASAGAPAATRRRMHRLADALELDRERLRGWALFRAVRSGVRHVWRGDRQDGEALLEFAGWL</sequence>
<evidence type="ECO:0000313" key="2">
    <source>
        <dbReference type="Proteomes" id="UP001183414"/>
    </source>
</evidence>
<proteinExistence type="predicted"/>
<dbReference type="InterPro" id="IPR011009">
    <property type="entry name" value="Kinase-like_dom_sf"/>
</dbReference>
<organism evidence="1 2">
    <name type="scientific">Streptomyces hazeniae</name>
    <dbReference type="NCBI Taxonomy" id="3075538"/>
    <lineage>
        <taxon>Bacteria</taxon>
        <taxon>Bacillati</taxon>
        <taxon>Actinomycetota</taxon>
        <taxon>Actinomycetes</taxon>
        <taxon>Kitasatosporales</taxon>
        <taxon>Streptomycetaceae</taxon>
        <taxon>Streptomyces</taxon>
    </lineage>
</organism>
<evidence type="ECO:0000313" key="1">
    <source>
        <dbReference type="EMBL" id="MDT0378804.1"/>
    </source>
</evidence>
<dbReference type="InterPro" id="IPR006748">
    <property type="entry name" value="NH2Glyco/OHUrea_AB-resist_kin"/>
</dbReference>
<keyword evidence="2" id="KW-1185">Reference proteome</keyword>
<dbReference type="EMBL" id="JAVREQ010000005">
    <property type="protein sequence ID" value="MDT0378804.1"/>
    <property type="molecule type" value="Genomic_DNA"/>
</dbReference>
<dbReference type="Pfam" id="PF04655">
    <property type="entry name" value="APH_6_hur"/>
    <property type="match status" value="1"/>
</dbReference>
<name>A0ABU2NPA3_9ACTN</name>